<dbReference type="Proteomes" id="UP000789901">
    <property type="component" value="Unassembled WGS sequence"/>
</dbReference>
<protein>
    <submittedName>
        <fullName evidence="1">11378_t:CDS:1</fullName>
    </submittedName>
</protein>
<organism evidence="1 2">
    <name type="scientific">Gigaspora margarita</name>
    <dbReference type="NCBI Taxonomy" id="4874"/>
    <lineage>
        <taxon>Eukaryota</taxon>
        <taxon>Fungi</taxon>
        <taxon>Fungi incertae sedis</taxon>
        <taxon>Mucoromycota</taxon>
        <taxon>Glomeromycotina</taxon>
        <taxon>Glomeromycetes</taxon>
        <taxon>Diversisporales</taxon>
        <taxon>Gigasporaceae</taxon>
        <taxon>Gigaspora</taxon>
    </lineage>
</organism>
<accession>A0ABN7XFR5</accession>
<gene>
    <name evidence="1" type="ORF">GMARGA_LOCUS42954</name>
</gene>
<dbReference type="EMBL" id="CAJVQB010133806">
    <property type="protein sequence ID" value="CAG8854133.1"/>
    <property type="molecule type" value="Genomic_DNA"/>
</dbReference>
<keyword evidence="2" id="KW-1185">Reference proteome</keyword>
<feature type="non-terminal residue" evidence="1">
    <location>
        <position position="98"/>
    </location>
</feature>
<reference evidence="1 2" key="1">
    <citation type="submission" date="2021-06" db="EMBL/GenBank/DDBJ databases">
        <authorList>
            <person name="Kallberg Y."/>
            <person name="Tangrot J."/>
            <person name="Rosling A."/>
        </authorList>
    </citation>
    <scope>NUCLEOTIDE SEQUENCE [LARGE SCALE GENOMIC DNA]</scope>
    <source>
        <strain evidence="1 2">120-4 pot B 10/14</strain>
    </source>
</reference>
<comment type="caution">
    <text evidence="1">The sequence shown here is derived from an EMBL/GenBank/DDBJ whole genome shotgun (WGS) entry which is preliminary data.</text>
</comment>
<proteinExistence type="predicted"/>
<evidence type="ECO:0000313" key="1">
    <source>
        <dbReference type="EMBL" id="CAG8854133.1"/>
    </source>
</evidence>
<evidence type="ECO:0000313" key="2">
    <source>
        <dbReference type="Proteomes" id="UP000789901"/>
    </source>
</evidence>
<feature type="non-terminal residue" evidence="1">
    <location>
        <position position="1"/>
    </location>
</feature>
<sequence>IQFERYSNCHLNSKRIQHTCTIEVLIIFSTQFLGQYSIPFHINLHANLIDLICSAAIKHPLTIPQLPSININNKIVSNIFHPNQATTTLQQIALNNAI</sequence>
<name>A0ABN7XFR5_GIGMA</name>